<sequence length="128" mass="13836">MEFPGAYVEAEIAPVALEERDCAEEGRGKYSSEAEDTTAVDESSEELAVHGLMPVIAEDGSVRAGEIIERVVGALLEVAALVVACKHRASWLYRKVRRSRSSAMDGTNLGSPADVPELQIEEESIFTI</sequence>
<comment type="caution">
    <text evidence="2">The sequence shown here is derived from an EMBL/GenBank/DDBJ whole genome shotgun (WGS) entry which is preliminary data.</text>
</comment>
<reference evidence="2 3" key="1">
    <citation type="submission" date="2024-12" db="EMBL/GenBank/DDBJ databases">
        <title>The unique morphological basis and parallel evolutionary history of personate flowers in Penstemon.</title>
        <authorList>
            <person name="Depatie T.H."/>
            <person name="Wessinger C.A."/>
        </authorList>
    </citation>
    <scope>NUCLEOTIDE SEQUENCE [LARGE SCALE GENOMIC DNA]</scope>
    <source>
        <strain evidence="2">WTNN_2</strain>
        <tissue evidence="2">Leaf</tissue>
    </source>
</reference>
<organism evidence="2 3">
    <name type="scientific">Penstemon smallii</name>
    <dbReference type="NCBI Taxonomy" id="265156"/>
    <lineage>
        <taxon>Eukaryota</taxon>
        <taxon>Viridiplantae</taxon>
        <taxon>Streptophyta</taxon>
        <taxon>Embryophyta</taxon>
        <taxon>Tracheophyta</taxon>
        <taxon>Spermatophyta</taxon>
        <taxon>Magnoliopsida</taxon>
        <taxon>eudicotyledons</taxon>
        <taxon>Gunneridae</taxon>
        <taxon>Pentapetalae</taxon>
        <taxon>asterids</taxon>
        <taxon>lamiids</taxon>
        <taxon>Lamiales</taxon>
        <taxon>Plantaginaceae</taxon>
        <taxon>Cheloneae</taxon>
        <taxon>Penstemon</taxon>
    </lineage>
</organism>
<feature type="compositionally biased region" description="Acidic residues" evidence="1">
    <location>
        <begin position="33"/>
        <end position="44"/>
    </location>
</feature>
<dbReference type="Proteomes" id="UP001634393">
    <property type="component" value="Unassembled WGS sequence"/>
</dbReference>
<evidence type="ECO:0000313" key="2">
    <source>
        <dbReference type="EMBL" id="KAL3827843.1"/>
    </source>
</evidence>
<protein>
    <submittedName>
        <fullName evidence="2">Uncharacterized protein</fullName>
    </submittedName>
</protein>
<feature type="region of interest" description="Disordered" evidence="1">
    <location>
        <begin position="23"/>
        <end position="44"/>
    </location>
</feature>
<name>A0ABD3STQ4_9LAMI</name>
<dbReference type="EMBL" id="JBJXBP010000005">
    <property type="protein sequence ID" value="KAL3827843.1"/>
    <property type="molecule type" value="Genomic_DNA"/>
</dbReference>
<accession>A0ABD3STQ4</accession>
<gene>
    <name evidence="2" type="ORF">ACJIZ3_016645</name>
</gene>
<feature type="compositionally biased region" description="Basic and acidic residues" evidence="1">
    <location>
        <begin position="23"/>
        <end position="32"/>
    </location>
</feature>
<evidence type="ECO:0000313" key="3">
    <source>
        <dbReference type="Proteomes" id="UP001634393"/>
    </source>
</evidence>
<evidence type="ECO:0000256" key="1">
    <source>
        <dbReference type="SAM" id="MobiDB-lite"/>
    </source>
</evidence>
<keyword evidence="3" id="KW-1185">Reference proteome</keyword>
<dbReference type="AlphaFoldDB" id="A0ABD3STQ4"/>
<proteinExistence type="predicted"/>